<dbReference type="SUPFAM" id="SSF56436">
    <property type="entry name" value="C-type lectin-like"/>
    <property type="match status" value="1"/>
</dbReference>
<dbReference type="InterPro" id="IPR050111">
    <property type="entry name" value="C-type_lectin/snaclec_domain"/>
</dbReference>
<proteinExistence type="predicted"/>
<organism evidence="3 4">
    <name type="scientific">Steinernema glaseri</name>
    <dbReference type="NCBI Taxonomy" id="37863"/>
    <lineage>
        <taxon>Eukaryota</taxon>
        <taxon>Metazoa</taxon>
        <taxon>Ecdysozoa</taxon>
        <taxon>Nematoda</taxon>
        <taxon>Chromadorea</taxon>
        <taxon>Rhabditida</taxon>
        <taxon>Tylenchina</taxon>
        <taxon>Panagrolaimomorpha</taxon>
        <taxon>Strongyloidoidea</taxon>
        <taxon>Steinernematidae</taxon>
        <taxon>Steinernema</taxon>
    </lineage>
</organism>
<sequence length="219" mass="24751">MCVLWLTVVLLASVTSGSPVVIKFEENRKFTVVEDSEKLTELPFDAEGYARKLLEESNLAEKERGDAGRPTGGSCQDSWLSFGKACYKLISVVPTNVSAERENFIKKGCGALSGVSSAQAVSIHSKEENDFLFANGNKEHNLIGLVAPKEVPSPKPESFKWTDGTPLDYKNWQMAEPFAWENPIRHFVYLETENEWSNYPHPWNSTEKPRKLWCSYRRS</sequence>
<feature type="signal peptide" evidence="1">
    <location>
        <begin position="1"/>
        <end position="17"/>
    </location>
</feature>
<dbReference type="WBParaSite" id="L893_g14455.t1">
    <property type="protein sequence ID" value="L893_g14455.t1"/>
    <property type="gene ID" value="L893_g14455"/>
</dbReference>
<protein>
    <submittedName>
        <fullName evidence="4">C-type lectin domain-containing protein</fullName>
    </submittedName>
</protein>
<dbReference type="InterPro" id="IPR016186">
    <property type="entry name" value="C-type_lectin-like/link_sf"/>
</dbReference>
<accession>A0A1I7YAR3</accession>
<feature type="chain" id="PRO_5009312021" evidence="1">
    <location>
        <begin position="18"/>
        <end position="219"/>
    </location>
</feature>
<dbReference type="Proteomes" id="UP000095287">
    <property type="component" value="Unplaced"/>
</dbReference>
<dbReference type="PANTHER" id="PTHR22803">
    <property type="entry name" value="MANNOSE, PHOSPHOLIPASE, LECTIN RECEPTOR RELATED"/>
    <property type="match status" value="1"/>
</dbReference>
<feature type="domain" description="C-type lectin" evidence="2">
    <location>
        <begin position="82"/>
        <end position="198"/>
    </location>
</feature>
<keyword evidence="3" id="KW-1185">Reference proteome</keyword>
<dbReference type="InterPro" id="IPR001304">
    <property type="entry name" value="C-type_lectin-like"/>
</dbReference>
<dbReference type="AlphaFoldDB" id="A0A1I7YAR3"/>
<dbReference type="InterPro" id="IPR016187">
    <property type="entry name" value="CTDL_fold"/>
</dbReference>
<evidence type="ECO:0000259" key="2">
    <source>
        <dbReference type="PROSITE" id="PS50041"/>
    </source>
</evidence>
<reference evidence="4" key="1">
    <citation type="submission" date="2016-11" db="UniProtKB">
        <authorList>
            <consortium name="WormBaseParasite"/>
        </authorList>
    </citation>
    <scope>IDENTIFICATION</scope>
</reference>
<keyword evidence="1" id="KW-0732">Signal</keyword>
<evidence type="ECO:0000256" key="1">
    <source>
        <dbReference type="SAM" id="SignalP"/>
    </source>
</evidence>
<dbReference type="Gene3D" id="3.10.100.10">
    <property type="entry name" value="Mannose-Binding Protein A, subunit A"/>
    <property type="match status" value="1"/>
</dbReference>
<dbReference type="SMART" id="SM00034">
    <property type="entry name" value="CLECT"/>
    <property type="match status" value="1"/>
</dbReference>
<name>A0A1I7YAR3_9BILA</name>
<dbReference type="PROSITE" id="PS50041">
    <property type="entry name" value="C_TYPE_LECTIN_2"/>
    <property type="match status" value="1"/>
</dbReference>
<evidence type="ECO:0000313" key="3">
    <source>
        <dbReference type="Proteomes" id="UP000095287"/>
    </source>
</evidence>
<evidence type="ECO:0000313" key="4">
    <source>
        <dbReference type="WBParaSite" id="L893_g14455.t1"/>
    </source>
</evidence>